<evidence type="ECO:0000256" key="1">
    <source>
        <dbReference type="SAM" id="MobiDB-lite"/>
    </source>
</evidence>
<proteinExistence type="predicted"/>
<protein>
    <submittedName>
        <fullName evidence="4">Putative autotransporter protein</fullName>
    </submittedName>
</protein>
<keyword evidence="2" id="KW-0732">Signal</keyword>
<dbReference type="HOGENOM" id="CLU_011709_0_0_6"/>
<reference evidence="4 5" key="1">
    <citation type="journal article" date="2012" name="J. Bacteriol.">
        <title>Complete Genome Sequence of Rahnella aquatilis CIP 78.65.</title>
        <authorList>
            <person name="Martinez R.J."/>
            <person name="Bruce D."/>
            <person name="Detter C."/>
            <person name="Goodwin L.A."/>
            <person name="Han J."/>
            <person name="Han C.S."/>
            <person name="Held B."/>
            <person name="Land M.L."/>
            <person name="Mikhailova N."/>
            <person name="Nolan M."/>
            <person name="Pennacchio L."/>
            <person name="Pitluck S."/>
            <person name="Tapia R."/>
            <person name="Woyke T."/>
            <person name="Sobecky P.A."/>
        </authorList>
    </citation>
    <scope>NUCLEOTIDE SEQUENCE [LARGE SCALE GENOMIC DNA]</scope>
    <source>
        <strain evidence="5">ATCC 33071 / DSM 4594 / JCM 1683 / NBRC 105701 / NCIMB 13365 / CIP 78.65</strain>
    </source>
</reference>
<dbReference type="PATRIC" id="fig|745277.3.peg.3145"/>
<dbReference type="OrthoDB" id="6504911at2"/>
<evidence type="ECO:0000313" key="5">
    <source>
        <dbReference type="Proteomes" id="UP000009010"/>
    </source>
</evidence>
<dbReference type="InterPro" id="IPR036709">
    <property type="entry name" value="Autotransporte_beta_dom_sf"/>
</dbReference>
<dbReference type="Proteomes" id="UP000009010">
    <property type="component" value="Chromosome"/>
</dbReference>
<reference evidence="5" key="2">
    <citation type="submission" date="2012-01" db="EMBL/GenBank/DDBJ databases">
        <title>Complete sequence of chromosome of Rahnella aquatilis CIP 78.65.</title>
        <authorList>
            <person name="Lucas S."/>
            <person name="Han J."/>
            <person name="Lapidus A."/>
            <person name="Cheng J.-F."/>
            <person name="Goodwin L."/>
            <person name="Pitluck S."/>
            <person name="Peters L."/>
            <person name="Ovchinnikova G."/>
            <person name="Held B."/>
            <person name="Detter J.C."/>
            <person name="Han C."/>
            <person name="Tapia R."/>
            <person name="Land M."/>
            <person name="Hauser L."/>
            <person name="Kyrpides N."/>
            <person name="Ivanova N."/>
            <person name="Pagani I."/>
            <person name="Sobecky P."/>
            <person name="Martinez R."/>
            <person name="Woyke T."/>
        </authorList>
    </citation>
    <scope>NUCLEOTIDE SEQUENCE [LARGE SCALE GENOMIC DNA]</scope>
    <source>
        <strain evidence="5">ATCC 33071 / DSM 4594 / JCM 1683 / NBRC 105701 / NCIMB 13365 / CIP 78.65</strain>
    </source>
</reference>
<keyword evidence="5" id="KW-1185">Reference proteome</keyword>
<accession>H2IY12</accession>
<evidence type="ECO:0000256" key="2">
    <source>
        <dbReference type="SAM" id="SignalP"/>
    </source>
</evidence>
<gene>
    <name evidence="4" type="ordered locus">Rahaq2_3285</name>
</gene>
<dbReference type="RefSeq" id="WP_015698195.1">
    <property type="nucleotide sequence ID" value="NC_016818.1"/>
</dbReference>
<evidence type="ECO:0000259" key="3">
    <source>
        <dbReference type="PROSITE" id="PS51208"/>
    </source>
</evidence>
<sequence>MKTLTMRNLSLCISMALASPAVFSAPLDTPQPTCPKEISKLSEAQKKALPDSCKTRGLTDTQWWMIGGAATAVVAGIAIAAGGGGGGGGDDHSGGNTPVPPDDGGDTPVPPDDGGDTPVPPDDGGDDVPVSQTTTYPNGLSITMVPGADTATFSFNGQTFSGKKQSDTLWSLTDKDGKVVYVSSLDQATGALTGFSISDRRTWLLDGTEPLGVASWTSDYSTAFSGDSLPGGNSINNEVVLNGEASQPLLVEHVAGSEKFSIDVSNTDNGNVGGKLRVEANATFLNSADMLLMSISLNANDISDAIRIDDGTFINNTSASVEFNGSTSAYTSSIIGLGNAAIYNLGSMSTAAMSDLGKPQSMFYLGSDSAEDTLTWVNGTSGTIMGTGSASVLSDMSDATVYNDTVAPGTVYDQGTIEATNNGSIYYASVNAFTSGGSATDAISLGNSANNTSTFTNNGTLTVTGDGATAMKGQNNTTLINNGTINLGDQEQTVDENGTGLVAFKAYGDNVTAVNQGTINVNANDSYIFDRNGTSAHLVNTGNVTVADGVTNWTMVKDEAPSVVDTTTVYYSTVSNYTVGTTASGQAGTMSISHAQLDDVTVDTGFTAGTDAKTETFDNVFVGEDIQGTENVKSTSVVWNADAQTDESGNVDVTMTKNNYQEVVKDDAGVQDMAATLEDNYTNNALYNSLNLSSAAEVDNAMRQLSGANATSAFKEARVLSQRFNMLADNAVVMPSGFGFNLVDKNDKRAELGNDTRYDMMALSQSFDLSAGQKVQMQYGIARLDGNGIDGKQKAGDNGLTGGYSQFFGLNHNVDMGNGLMLTNALRYDVHQLESNRSVNYTGVNQLADSDNSQQYMEWRSQFSKGFEVAEGLNLTPSAGLKLRHTANDGYSEHGAGDFNLTMDASEETAVDALIGLKLKYAGSNGLAVNALVEGGPNISYNQSAQKASLQGAGNASFKVASDQQGGGINGMASLGVSYHGKAGQLAFDAYQWKEDSVSDKGILMNYKYAF</sequence>
<dbReference type="InterPro" id="IPR005546">
    <property type="entry name" value="Autotransporte_beta"/>
</dbReference>
<dbReference type="eggNOG" id="COG3468">
    <property type="taxonomic scope" value="Bacteria"/>
</dbReference>
<dbReference type="EMBL" id="CP003244">
    <property type="protein sequence ID" value="AEX53089.1"/>
    <property type="molecule type" value="Genomic_DNA"/>
</dbReference>
<organism evidence="4 5">
    <name type="scientific">Rahnella aquatilis (strain ATCC 33071 / DSM 4594 / JCM 1683 / NBRC 105701 / NCIMB 13365 / CIP 78.65)</name>
    <dbReference type="NCBI Taxonomy" id="745277"/>
    <lineage>
        <taxon>Bacteria</taxon>
        <taxon>Pseudomonadati</taxon>
        <taxon>Pseudomonadota</taxon>
        <taxon>Gammaproteobacteria</taxon>
        <taxon>Enterobacterales</taxon>
        <taxon>Yersiniaceae</taxon>
        <taxon>Rahnella</taxon>
    </lineage>
</organism>
<dbReference type="Pfam" id="PF03797">
    <property type="entry name" value="Autotransporter"/>
    <property type="match status" value="1"/>
</dbReference>
<dbReference type="Gene3D" id="2.40.128.130">
    <property type="entry name" value="Autotransporter beta-domain"/>
    <property type="match status" value="1"/>
</dbReference>
<dbReference type="PROSITE" id="PS51208">
    <property type="entry name" value="AUTOTRANSPORTER"/>
    <property type="match status" value="1"/>
</dbReference>
<dbReference type="KEGG" id="raq:Rahaq2_3285"/>
<feature type="compositionally biased region" description="Polar residues" evidence="1">
    <location>
        <begin position="131"/>
        <end position="141"/>
    </location>
</feature>
<evidence type="ECO:0000313" key="4">
    <source>
        <dbReference type="EMBL" id="AEX53089.1"/>
    </source>
</evidence>
<dbReference type="Pfam" id="PF25783">
    <property type="entry name" value="BigA_beta"/>
    <property type="match status" value="1"/>
</dbReference>
<feature type="region of interest" description="Disordered" evidence="1">
    <location>
        <begin position="84"/>
        <end position="142"/>
    </location>
</feature>
<feature type="chain" id="PRO_5003562837" evidence="2">
    <location>
        <begin position="25"/>
        <end position="1011"/>
    </location>
</feature>
<name>H2IY12_RAHAC</name>
<dbReference type="InterPro" id="IPR058034">
    <property type="entry name" value="BigA_beta"/>
</dbReference>
<feature type="signal peptide" evidence="2">
    <location>
        <begin position="1"/>
        <end position="24"/>
    </location>
</feature>
<dbReference type="eggNOG" id="COG4625">
    <property type="taxonomic scope" value="Bacteria"/>
</dbReference>
<dbReference type="AlphaFoldDB" id="H2IY12"/>
<feature type="domain" description="Autotransporter" evidence="3">
    <location>
        <begin position="706"/>
        <end position="1011"/>
    </location>
</feature>
<dbReference type="SUPFAM" id="SSF103515">
    <property type="entry name" value="Autotransporter"/>
    <property type="match status" value="1"/>
</dbReference>